<dbReference type="InterPro" id="IPR036249">
    <property type="entry name" value="Thioredoxin-like_sf"/>
</dbReference>
<sequence length="288" mass="31347">MSKDNKTPQKTDPRVAARAVAAKQSQRNNKSKKNRRWIQLAVLAIVAAIVAMIAFVVINTRSNDIADSGPLPSSSNDFGGIVLTNDGIQKDTATVDSVDINNLRKSDTDLPLGVETAEQASANGQPVRVTIFQDYNCVHCAEFERDNADVLKKLIDDGKITLEIRNVTYLDQSSPTFYSARSANAAYSVANQLSTDDFLEYQKEIFTHQGQGGLNDGEIEDIASSHGADIKSDMKDGSWRPLVNVVTSESSTNGVAGTPTVYADGQQFNTSPDAFEDWVNQIIEKKQA</sequence>
<protein>
    <submittedName>
        <fullName evidence="4">Thioredoxin domain-containing protein</fullName>
    </submittedName>
</protein>
<keyword evidence="2" id="KW-1133">Transmembrane helix</keyword>
<organism evidence="4 5">
    <name type="scientific">Rothia terrae</name>
    <dbReference type="NCBI Taxonomy" id="396015"/>
    <lineage>
        <taxon>Bacteria</taxon>
        <taxon>Bacillati</taxon>
        <taxon>Actinomycetota</taxon>
        <taxon>Actinomycetes</taxon>
        <taxon>Micrococcales</taxon>
        <taxon>Micrococcaceae</taxon>
        <taxon>Rothia</taxon>
    </lineage>
</organism>
<proteinExistence type="predicted"/>
<feature type="domain" description="Thioredoxin-like fold" evidence="3">
    <location>
        <begin position="126"/>
        <end position="280"/>
    </location>
</feature>
<dbReference type="AlphaFoldDB" id="A0A7H2BCT8"/>
<dbReference type="GeneID" id="96624515"/>
<name>A0A7H2BCT8_9MICC</name>
<dbReference type="Pfam" id="PF13462">
    <property type="entry name" value="Thioredoxin_4"/>
    <property type="match status" value="1"/>
</dbReference>
<dbReference type="SUPFAM" id="SSF52833">
    <property type="entry name" value="Thioredoxin-like"/>
    <property type="match status" value="1"/>
</dbReference>
<reference evidence="4 5" key="1">
    <citation type="submission" date="2020-09" db="EMBL/GenBank/DDBJ databases">
        <title>Investigation of environmental microbes.</title>
        <authorList>
            <person name="Ou Y."/>
            <person name="Kang Q."/>
        </authorList>
    </citation>
    <scope>NUCLEOTIDE SEQUENCE [LARGE SCALE GENOMIC DNA]</scope>
    <source>
        <strain evidence="4 5">KJZ-14</strain>
    </source>
</reference>
<evidence type="ECO:0000313" key="4">
    <source>
        <dbReference type="EMBL" id="QNV37484.1"/>
    </source>
</evidence>
<keyword evidence="5" id="KW-1185">Reference proteome</keyword>
<evidence type="ECO:0000256" key="2">
    <source>
        <dbReference type="SAM" id="Phobius"/>
    </source>
</evidence>
<feature type="transmembrane region" description="Helical" evidence="2">
    <location>
        <begin position="37"/>
        <end position="58"/>
    </location>
</feature>
<dbReference type="Gene3D" id="3.40.30.10">
    <property type="entry name" value="Glutaredoxin"/>
    <property type="match status" value="1"/>
</dbReference>
<dbReference type="Proteomes" id="UP000516404">
    <property type="component" value="Chromosome"/>
</dbReference>
<keyword evidence="2" id="KW-0812">Transmembrane</keyword>
<feature type="region of interest" description="Disordered" evidence="1">
    <location>
        <begin position="1"/>
        <end position="31"/>
    </location>
</feature>
<evidence type="ECO:0000256" key="1">
    <source>
        <dbReference type="SAM" id="MobiDB-lite"/>
    </source>
</evidence>
<keyword evidence="2" id="KW-0472">Membrane</keyword>
<dbReference type="KEGG" id="rter:IDM49_09710"/>
<gene>
    <name evidence="4" type="ORF">IDM49_09710</name>
</gene>
<dbReference type="RefSeq" id="WP_190724364.1">
    <property type="nucleotide sequence ID" value="NZ_CP061539.1"/>
</dbReference>
<accession>A0A7H2BCT8</accession>
<feature type="compositionally biased region" description="Basic and acidic residues" evidence="1">
    <location>
        <begin position="1"/>
        <end position="15"/>
    </location>
</feature>
<evidence type="ECO:0000313" key="5">
    <source>
        <dbReference type="Proteomes" id="UP000516404"/>
    </source>
</evidence>
<evidence type="ECO:0000259" key="3">
    <source>
        <dbReference type="Pfam" id="PF13462"/>
    </source>
</evidence>
<dbReference type="EMBL" id="CP061539">
    <property type="protein sequence ID" value="QNV37484.1"/>
    <property type="molecule type" value="Genomic_DNA"/>
</dbReference>
<dbReference type="InterPro" id="IPR012336">
    <property type="entry name" value="Thioredoxin-like_fold"/>
</dbReference>